<sequence>MCRGTGAVALAEALHAVVAAPVRSARAVELAARGGCGPLETAWPWAGRPRGRHLWVAFADAQPASSGEAAPEGASAAPGSAAAARVGGSKGSGAAGADAGDGGGDDDDADDEDADEGADQDDATASQAVAVAKQVVEASKKVDAESSASGARLSE</sequence>
<feature type="compositionally biased region" description="Low complexity" evidence="1">
    <location>
        <begin position="64"/>
        <end position="87"/>
    </location>
</feature>
<evidence type="ECO:0000313" key="3">
    <source>
        <dbReference type="EMBL" id="CAK0805873.1"/>
    </source>
</evidence>
<proteinExistence type="predicted"/>
<feature type="non-terminal residue" evidence="3">
    <location>
        <position position="155"/>
    </location>
</feature>
<keyword evidence="2" id="KW-0732">Signal</keyword>
<organism evidence="3 4">
    <name type="scientific">Prorocentrum cordatum</name>
    <dbReference type="NCBI Taxonomy" id="2364126"/>
    <lineage>
        <taxon>Eukaryota</taxon>
        <taxon>Sar</taxon>
        <taxon>Alveolata</taxon>
        <taxon>Dinophyceae</taxon>
        <taxon>Prorocentrales</taxon>
        <taxon>Prorocentraceae</taxon>
        <taxon>Prorocentrum</taxon>
    </lineage>
</organism>
<reference evidence="3" key="1">
    <citation type="submission" date="2023-10" db="EMBL/GenBank/DDBJ databases">
        <authorList>
            <person name="Chen Y."/>
            <person name="Shah S."/>
            <person name="Dougan E. K."/>
            <person name="Thang M."/>
            <person name="Chan C."/>
        </authorList>
    </citation>
    <scope>NUCLEOTIDE SEQUENCE [LARGE SCALE GENOMIC DNA]</scope>
</reference>
<name>A0ABN9QLU0_9DINO</name>
<gene>
    <name evidence="3" type="ORF">PCOR1329_LOCUS12287</name>
</gene>
<feature type="compositionally biased region" description="Acidic residues" evidence="1">
    <location>
        <begin position="103"/>
        <end position="122"/>
    </location>
</feature>
<protein>
    <submittedName>
        <fullName evidence="3">Uncharacterized protein</fullName>
    </submittedName>
</protein>
<dbReference type="EMBL" id="CAUYUJ010003576">
    <property type="protein sequence ID" value="CAK0805873.1"/>
    <property type="molecule type" value="Genomic_DNA"/>
</dbReference>
<evidence type="ECO:0000256" key="1">
    <source>
        <dbReference type="SAM" id="MobiDB-lite"/>
    </source>
</evidence>
<evidence type="ECO:0000313" key="4">
    <source>
        <dbReference type="Proteomes" id="UP001189429"/>
    </source>
</evidence>
<dbReference type="Proteomes" id="UP001189429">
    <property type="component" value="Unassembled WGS sequence"/>
</dbReference>
<comment type="caution">
    <text evidence="3">The sequence shown here is derived from an EMBL/GenBank/DDBJ whole genome shotgun (WGS) entry which is preliminary data.</text>
</comment>
<keyword evidence="4" id="KW-1185">Reference proteome</keyword>
<feature type="signal peptide" evidence="2">
    <location>
        <begin position="1"/>
        <end position="19"/>
    </location>
</feature>
<evidence type="ECO:0000256" key="2">
    <source>
        <dbReference type="SAM" id="SignalP"/>
    </source>
</evidence>
<feature type="region of interest" description="Disordered" evidence="1">
    <location>
        <begin position="62"/>
        <end position="130"/>
    </location>
</feature>
<feature type="compositionally biased region" description="Gly residues" evidence="1">
    <location>
        <begin position="88"/>
        <end position="102"/>
    </location>
</feature>
<feature type="chain" id="PRO_5047517077" evidence="2">
    <location>
        <begin position="20"/>
        <end position="155"/>
    </location>
</feature>
<accession>A0ABN9QLU0</accession>